<dbReference type="GO" id="GO:0006096">
    <property type="term" value="P:glycolytic process"/>
    <property type="evidence" value="ECO:0007669"/>
    <property type="project" value="UniProtKB-UniRule"/>
</dbReference>
<comment type="subcellular location">
    <subcellularLocation>
        <location evidence="7">Cytoplasm</location>
    </subcellularLocation>
</comment>
<dbReference type="GO" id="GO:0051156">
    <property type="term" value="P:glucose 6-phosphate metabolic process"/>
    <property type="evidence" value="ECO:0007669"/>
    <property type="project" value="TreeGrafter"/>
</dbReference>
<dbReference type="GO" id="GO:0005829">
    <property type="term" value="C:cytosol"/>
    <property type="evidence" value="ECO:0007669"/>
    <property type="project" value="TreeGrafter"/>
</dbReference>
<evidence type="ECO:0000256" key="4">
    <source>
        <dbReference type="ARBA" id="ARBA00023152"/>
    </source>
</evidence>
<dbReference type="GeneID" id="99718072"/>
<evidence type="ECO:0000256" key="7">
    <source>
        <dbReference type="HAMAP-Rule" id="MF_00473"/>
    </source>
</evidence>
<sequence>MSRKSFLECTSTSILQTLSLSPLDLTAPGVLSDERIRQFSLESEGFLFSFATERLDHAVLAALTSLAEERGLHESMESMQQGGIVNYIEGYPSESLPALHTATRAWVLETSLTGIAEETAVKSRIEAQRLQSFLEKAREKFSTIIQIGIGGSELGPKALYWALKGYCPSDKHVHFVSNIDPDNATEVLQSIDCKKTLVVTVSKSGTTLETKVNEEFLAEYFAQKGLPFKEHFVSVTCAGSALDDSDKYLEVFHIWESIGGRYSSTSMVGGVVLGFAFGFEVFLQVLQGAAAMDRAALQPRLLENLPMLSAMIGIWNRNFLRYPTVAVIPYAYGLEYFPAHLQQCIMESNGKSITTKGERVGFATSPVVWGEPGTNCQHSFFQCLHQGSDIVPVEFLGFLKSQRNCDITVMGSSSSQKLLANMIAQAIALAKGRSSENPNRNFDGNRPSSLLITEKLTPYVLGGLLAYYEHKTVFQGFCWGINPFDQEGVSLGKELSEKVLKVMKGEKVSGEFPEIEALLALLDKK</sequence>
<name>A0AA34WHK5_CHLPE</name>
<comment type="function">
    <text evidence="7">Catalyzes the reversible isomerization of glucose-6-phosphate to fructose-6-phosphate.</text>
</comment>
<reference evidence="9 10" key="1">
    <citation type="journal article" date="2011" name="J. Bacteriol.">
        <title>Genome sequence of the obligate intracellular animal pathogen Chlamydia pecorum E58.</title>
        <authorList>
            <person name="Mojica S."/>
            <person name="Huot Creasy H."/>
            <person name="Daugherty S."/>
            <person name="Read T.D."/>
            <person name="Kim T."/>
            <person name="Kaltenboeck B."/>
            <person name="Bavoil P."/>
            <person name="Myers G.S."/>
        </authorList>
    </citation>
    <scope>NUCLEOTIDE SEQUENCE [LARGE SCALE GENOMIC DNA]</scope>
    <source>
        <strain evidence="9 10">E58</strain>
    </source>
</reference>
<organism evidence="9 10">
    <name type="scientific">Chlamydia pecorum (strain ATCC VR-628 / DSM 29919 / E58)</name>
    <name type="common">Chlamydophila pecorum</name>
    <dbReference type="NCBI Taxonomy" id="331635"/>
    <lineage>
        <taxon>Bacteria</taxon>
        <taxon>Pseudomonadati</taxon>
        <taxon>Chlamydiota</taxon>
        <taxon>Chlamydiia</taxon>
        <taxon>Chlamydiales</taxon>
        <taxon>Chlamydiaceae</taxon>
        <taxon>Chlamydia/Chlamydophila group</taxon>
        <taxon>Chlamydia</taxon>
    </lineage>
</organism>
<dbReference type="Gene3D" id="3.40.50.10490">
    <property type="entry name" value="Glucose-6-phosphate isomerase like protein, domain 1"/>
    <property type="match status" value="2"/>
</dbReference>
<dbReference type="GO" id="GO:0006094">
    <property type="term" value="P:gluconeogenesis"/>
    <property type="evidence" value="ECO:0007669"/>
    <property type="project" value="UniProtKB-UniRule"/>
</dbReference>
<dbReference type="GO" id="GO:0048029">
    <property type="term" value="F:monosaccharide binding"/>
    <property type="evidence" value="ECO:0007669"/>
    <property type="project" value="TreeGrafter"/>
</dbReference>
<dbReference type="InterPro" id="IPR046348">
    <property type="entry name" value="SIS_dom_sf"/>
</dbReference>
<keyword evidence="4 7" id="KW-0324">Glycolysis</keyword>
<dbReference type="HAMAP" id="MF_00473">
    <property type="entry name" value="G6P_isomerase"/>
    <property type="match status" value="1"/>
</dbReference>
<evidence type="ECO:0000256" key="6">
    <source>
        <dbReference type="ARBA" id="ARBA00029321"/>
    </source>
</evidence>
<evidence type="ECO:0000313" key="9">
    <source>
        <dbReference type="EMBL" id="AEB41040.1"/>
    </source>
</evidence>
<dbReference type="PRINTS" id="PR00662">
    <property type="entry name" value="G6PISOMERASE"/>
</dbReference>
<dbReference type="InterPro" id="IPR001672">
    <property type="entry name" value="G6P_Isomerase"/>
</dbReference>
<gene>
    <name evidence="7 9" type="primary">pgi</name>
    <name evidence="9" type="ordered locus">G5S_0002</name>
</gene>
<comment type="catalytic activity">
    <reaction evidence="6 7 8">
        <text>alpha-D-glucose 6-phosphate = beta-D-fructose 6-phosphate</text>
        <dbReference type="Rhea" id="RHEA:11816"/>
        <dbReference type="ChEBI" id="CHEBI:57634"/>
        <dbReference type="ChEBI" id="CHEBI:58225"/>
        <dbReference type="EC" id="5.3.1.9"/>
    </reaction>
</comment>
<dbReference type="PROSITE" id="PS00174">
    <property type="entry name" value="P_GLUCOSE_ISOMERASE_2"/>
    <property type="match status" value="1"/>
</dbReference>
<evidence type="ECO:0000256" key="5">
    <source>
        <dbReference type="ARBA" id="ARBA00023235"/>
    </source>
</evidence>
<evidence type="ECO:0000313" key="10">
    <source>
        <dbReference type="Proteomes" id="UP000008305"/>
    </source>
</evidence>
<evidence type="ECO:0000256" key="1">
    <source>
        <dbReference type="ARBA" id="ARBA00004926"/>
    </source>
</evidence>
<dbReference type="PANTHER" id="PTHR11469:SF1">
    <property type="entry name" value="GLUCOSE-6-PHOSPHATE ISOMERASE"/>
    <property type="match status" value="1"/>
</dbReference>
<feature type="active site" description="Proton donor" evidence="7">
    <location>
        <position position="347"/>
    </location>
</feature>
<dbReference type="RefSeq" id="WP_013712119.1">
    <property type="nucleotide sequence ID" value="NC_015408.1"/>
</dbReference>
<dbReference type="GO" id="GO:0004347">
    <property type="term" value="F:glucose-6-phosphate isomerase activity"/>
    <property type="evidence" value="ECO:0007669"/>
    <property type="project" value="UniProtKB-UniRule"/>
</dbReference>
<comment type="pathway">
    <text evidence="7">Carbohydrate biosynthesis; gluconeogenesis.</text>
</comment>
<evidence type="ECO:0000256" key="8">
    <source>
        <dbReference type="RuleBase" id="RU000612"/>
    </source>
</evidence>
<dbReference type="CDD" id="cd05016">
    <property type="entry name" value="SIS_PGI_2"/>
    <property type="match status" value="1"/>
</dbReference>
<protein>
    <recommendedName>
        <fullName evidence="7">Glucose-6-phosphate isomerase</fullName>
        <shortName evidence="7">GPI</shortName>
        <ecNumber evidence="7">5.3.1.9</ecNumber>
    </recommendedName>
    <alternativeName>
        <fullName evidence="7">Phosphoglucose isomerase</fullName>
        <shortName evidence="7">PGI</shortName>
    </alternativeName>
    <alternativeName>
        <fullName evidence="7">Phosphohexose isomerase</fullName>
        <shortName evidence="7">PHI</shortName>
    </alternativeName>
</protein>
<comment type="similarity">
    <text evidence="2 7 8">Belongs to the GPI family.</text>
</comment>
<dbReference type="EC" id="5.3.1.9" evidence="7"/>
<feature type="active site" evidence="7">
    <location>
        <position position="378"/>
    </location>
</feature>
<dbReference type="Pfam" id="PF00342">
    <property type="entry name" value="PGI"/>
    <property type="match status" value="1"/>
</dbReference>
<dbReference type="SUPFAM" id="SSF53697">
    <property type="entry name" value="SIS domain"/>
    <property type="match status" value="1"/>
</dbReference>
<evidence type="ECO:0000256" key="2">
    <source>
        <dbReference type="ARBA" id="ARBA00006604"/>
    </source>
</evidence>
<dbReference type="CDD" id="cd05015">
    <property type="entry name" value="SIS_PGI_1"/>
    <property type="match status" value="1"/>
</dbReference>
<dbReference type="PROSITE" id="PS00765">
    <property type="entry name" value="P_GLUCOSE_ISOMERASE_1"/>
    <property type="match status" value="1"/>
</dbReference>
<accession>A0AA34WHK5</accession>
<dbReference type="EMBL" id="CP002608">
    <property type="protein sequence ID" value="AEB41040.1"/>
    <property type="molecule type" value="Genomic_DNA"/>
</dbReference>
<dbReference type="GO" id="GO:0097367">
    <property type="term" value="F:carbohydrate derivative binding"/>
    <property type="evidence" value="ECO:0007669"/>
    <property type="project" value="InterPro"/>
</dbReference>
<keyword evidence="7" id="KW-0963">Cytoplasm</keyword>
<dbReference type="Proteomes" id="UP000008305">
    <property type="component" value="Chromosome"/>
</dbReference>
<dbReference type="InterPro" id="IPR035482">
    <property type="entry name" value="SIS_PGI_2"/>
</dbReference>
<keyword evidence="5 7" id="KW-0413">Isomerase</keyword>
<feature type="active site" evidence="7">
    <location>
        <position position="493"/>
    </location>
</feature>
<dbReference type="Gene3D" id="1.10.1390.10">
    <property type="match status" value="1"/>
</dbReference>
<keyword evidence="10" id="KW-1185">Reference proteome</keyword>
<evidence type="ECO:0000256" key="3">
    <source>
        <dbReference type="ARBA" id="ARBA00022432"/>
    </source>
</evidence>
<dbReference type="NCBIfam" id="NF010695">
    <property type="entry name" value="PRK14095.1"/>
    <property type="match status" value="1"/>
</dbReference>
<dbReference type="PANTHER" id="PTHR11469">
    <property type="entry name" value="GLUCOSE-6-PHOSPHATE ISOMERASE"/>
    <property type="match status" value="1"/>
</dbReference>
<dbReference type="PROSITE" id="PS51463">
    <property type="entry name" value="P_GLUCOSE_ISOMERASE_3"/>
    <property type="match status" value="1"/>
</dbReference>
<dbReference type="InterPro" id="IPR023096">
    <property type="entry name" value="G6P_Isomerase_C"/>
</dbReference>
<dbReference type="InterPro" id="IPR018189">
    <property type="entry name" value="Phosphoglucose_isomerase_CS"/>
</dbReference>
<proteinExistence type="inferred from homology"/>
<dbReference type="InterPro" id="IPR035476">
    <property type="entry name" value="SIS_PGI_1"/>
</dbReference>
<dbReference type="KEGG" id="cpm:G5S_0002"/>
<dbReference type="AlphaFoldDB" id="A0AA34WHK5"/>
<keyword evidence="3 7" id="KW-0312">Gluconeogenesis</keyword>
<comment type="pathway">
    <text evidence="1 7 8">Carbohydrate degradation; glycolysis; D-glyceraldehyde 3-phosphate and glycerone phosphate from D-glucose: step 2/4.</text>
</comment>